<evidence type="ECO:0000313" key="1">
    <source>
        <dbReference type="EMBL" id="VVB05669.1"/>
    </source>
</evidence>
<dbReference type="EMBL" id="CABITT030000005">
    <property type="protein sequence ID" value="VVB05669.1"/>
    <property type="molecule type" value="Genomic_DNA"/>
</dbReference>
<gene>
    <name evidence="1" type="ORF">ANE_LOCUS16113</name>
</gene>
<protein>
    <recommendedName>
        <fullName evidence="3">DUF506 domain-containing protein</fullName>
    </recommendedName>
</protein>
<dbReference type="AlphaFoldDB" id="A0A565BW92"/>
<name>A0A565BW92_9BRAS</name>
<accession>A0A565BW92</accession>
<dbReference type="PANTHER" id="PTHR31579:SF14">
    <property type="entry name" value="RNA POLYMERASE SUBUNIT BETA-BETA PROTEIN, PUTATIVE (DUF506)-RELATED"/>
    <property type="match status" value="1"/>
</dbReference>
<dbReference type="NCBIfam" id="TIGR01615">
    <property type="entry name" value="A_thal_3542"/>
    <property type="match status" value="1"/>
</dbReference>
<dbReference type="Pfam" id="PF04720">
    <property type="entry name" value="PDDEXK_6"/>
    <property type="match status" value="1"/>
</dbReference>
<proteinExistence type="predicted"/>
<dbReference type="OrthoDB" id="691424at2759"/>
<evidence type="ECO:0000313" key="2">
    <source>
        <dbReference type="Proteomes" id="UP000489600"/>
    </source>
</evidence>
<keyword evidence="2" id="KW-1185">Reference proteome</keyword>
<reference evidence="1" key="1">
    <citation type="submission" date="2019-07" db="EMBL/GenBank/DDBJ databases">
        <authorList>
            <person name="Dittberner H."/>
        </authorList>
    </citation>
    <scope>NUCLEOTIDE SEQUENCE [LARGE SCALE GENOMIC DNA]</scope>
</reference>
<dbReference type="InterPro" id="IPR006502">
    <property type="entry name" value="PDDEXK-like"/>
</dbReference>
<dbReference type="Proteomes" id="UP000489600">
    <property type="component" value="Unassembled WGS sequence"/>
</dbReference>
<comment type="caution">
    <text evidence="1">The sequence shown here is derived from an EMBL/GenBank/DDBJ whole genome shotgun (WGS) entry which is preliminary data.</text>
</comment>
<evidence type="ECO:0008006" key="3">
    <source>
        <dbReference type="Google" id="ProtNLM"/>
    </source>
</evidence>
<sequence>MPFRTKIQPMYGNGASEELAMRKEPKSRLKWLFEHQFSLKSFFGGGDQSLSRGSSGEFEPSSVCLRKMVQNYMEDPDSEKQPRCGGRNCFRGSGTVSSDDEEDDSSGGFLGNILVLCANISERERNLVTKATEIVEKSDNDSRLKTVVDELVAFGYDAAICISRWEKSKKSLCPAGEYEYLDVMIGGERVLIDIDFKSKFEIARPTKTYKSISRTLPYIFVGQVDRLKKIVVVVSKAAKKSFKKKGLRVPPWRRAECVLTKWLSPHVRRADQNQGETSGDVEVET</sequence>
<organism evidence="1 2">
    <name type="scientific">Arabis nemorensis</name>
    <dbReference type="NCBI Taxonomy" id="586526"/>
    <lineage>
        <taxon>Eukaryota</taxon>
        <taxon>Viridiplantae</taxon>
        <taxon>Streptophyta</taxon>
        <taxon>Embryophyta</taxon>
        <taxon>Tracheophyta</taxon>
        <taxon>Spermatophyta</taxon>
        <taxon>Magnoliopsida</taxon>
        <taxon>eudicotyledons</taxon>
        <taxon>Gunneridae</taxon>
        <taxon>Pentapetalae</taxon>
        <taxon>rosids</taxon>
        <taxon>malvids</taxon>
        <taxon>Brassicales</taxon>
        <taxon>Brassicaceae</taxon>
        <taxon>Arabideae</taxon>
        <taxon>Arabis</taxon>
    </lineage>
</organism>
<dbReference type="PANTHER" id="PTHR31579">
    <property type="entry name" value="OS03G0796600 PROTEIN"/>
    <property type="match status" value="1"/>
</dbReference>